<feature type="non-terminal residue" evidence="2">
    <location>
        <position position="417"/>
    </location>
</feature>
<reference evidence="2 3" key="1">
    <citation type="submission" date="2019-03" db="EMBL/GenBank/DDBJ databases">
        <title>Subsurface microbial communities from deep shales in Ohio and West Virginia, USA.</title>
        <authorList>
            <person name="Wrighton K."/>
        </authorList>
    </citation>
    <scope>NUCLEOTIDE SEQUENCE [LARGE SCALE GENOMIC DNA]</scope>
    <source>
        <strain evidence="2 3">MSL 6dP</strain>
    </source>
</reference>
<proteinExistence type="predicted"/>
<gene>
    <name evidence="2" type="ORF">C7959_15715</name>
</gene>
<dbReference type="Proteomes" id="UP000295832">
    <property type="component" value="Unassembled WGS sequence"/>
</dbReference>
<accession>A0A4R8GIZ3</accession>
<sequence>MTEAEMEFIIRARQLNLDESIRSIQEMGHNMKRTAKDIYRQSNIITRSINKMKKSWTALGNTFRTLRNVALQAFTAIVAFTGAGGALTKLASDSQELDNVVQQSFGNMSKAVNSWAKEIGQAVGRSTYQMREFVAINQSVLKGMLGTNEQTIEMSKNLSQLAVDMGSFYNVADKQMMDAIRSGIMGETEPLKRYGIMLHEATIQEYALAKGISQKVSAMNQGQKVQLRYAYLMENTQHILGDSVRTIDSVANQMKVLKAQLRNSGEVIGNMLLPIVNQMLHEINSLDLEGITNQIKEFIELNKNALVDLFKYAGKVTLIISAIGLVGSALMALLSPMGLISASVFALASAWYINLYGIQEKTESAWQVIKDKWDTLVEKGVIDKIKGYGTLALKVALKFAGELWEDIKNDNWTNVFT</sequence>
<dbReference type="AlphaFoldDB" id="A0A4R8GIZ3"/>
<name>A0A4R8GIZ3_9FIRM</name>
<keyword evidence="1" id="KW-0812">Transmembrane</keyword>
<evidence type="ECO:0000313" key="3">
    <source>
        <dbReference type="Proteomes" id="UP000295832"/>
    </source>
</evidence>
<protein>
    <submittedName>
        <fullName evidence="2">Uncharacterized protein</fullName>
    </submittedName>
</protein>
<organism evidence="2 3">
    <name type="scientific">Orenia marismortui</name>
    <dbReference type="NCBI Taxonomy" id="46469"/>
    <lineage>
        <taxon>Bacteria</taxon>
        <taxon>Bacillati</taxon>
        <taxon>Bacillota</taxon>
        <taxon>Clostridia</taxon>
        <taxon>Halanaerobiales</taxon>
        <taxon>Halobacteroidaceae</taxon>
        <taxon>Orenia</taxon>
    </lineage>
</organism>
<evidence type="ECO:0000313" key="2">
    <source>
        <dbReference type="EMBL" id="TDX44328.1"/>
    </source>
</evidence>
<keyword evidence="3" id="KW-1185">Reference proteome</keyword>
<dbReference type="EMBL" id="SOEG01000057">
    <property type="protein sequence ID" value="TDX44328.1"/>
    <property type="molecule type" value="Genomic_DNA"/>
</dbReference>
<feature type="transmembrane region" description="Helical" evidence="1">
    <location>
        <begin position="312"/>
        <end position="333"/>
    </location>
</feature>
<comment type="caution">
    <text evidence="2">The sequence shown here is derived from an EMBL/GenBank/DDBJ whole genome shotgun (WGS) entry which is preliminary data.</text>
</comment>
<keyword evidence="1" id="KW-0472">Membrane</keyword>
<evidence type="ECO:0000256" key="1">
    <source>
        <dbReference type="SAM" id="Phobius"/>
    </source>
</evidence>
<feature type="transmembrane region" description="Helical" evidence="1">
    <location>
        <begin position="339"/>
        <end position="358"/>
    </location>
</feature>
<keyword evidence="1" id="KW-1133">Transmembrane helix</keyword>